<feature type="domain" description="HTH iclR-type" evidence="5">
    <location>
        <begin position="28"/>
        <end position="90"/>
    </location>
</feature>
<evidence type="ECO:0000256" key="1">
    <source>
        <dbReference type="ARBA" id="ARBA00023015"/>
    </source>
</evidence>
<protein>
    <submittedName>
        <fullName evidence="7">Transcriptional regulator KdgR</fullName>
    </submittedName>
</protein>
<dbReference type="Gene3D" id="1.10.10.10">
    <property type="entry name" value="Winged helix-like DNA-binding domain superfamily/Winged helix DNA-binding domain"/>
    <property type="match status" value="1"/>
</dbReference>
<keyword evidence="2" id="KW-0238">DNA-binding</keyword>
<dbReference type="PANTHER" id="PTHR30136">
    <property type="entry name" value="HELIX-TURN-HELIX TRANSCRIPTIONAL REGULATOR, ICLR FAMILY"/>
    <property type="match status" value="1"/>
</dbReference>
<dbReference type="Pfam" id="PF01614">
    <property type="entry name" value="IclR_C"/>
    <property type="match status" value="1"/>
</dbReference>
<feature type="compositionally biased region" description="Basic and acidic residues" evidence="4">
    <location>
        <begin position="16"/>
        <end position="25"/>
    </location>
</feature>
<gene>
    <name evidence="7" type="ORF">ANTHELSMS3_04967</name>
</gene>
<accession>A0A222EAY1</accession>
<dbReference type="Gene3D" id="3.30.450.40">
    <property type="match status" value="1"/>
</dbReference>
<dbReference type="InterPro" id="IPR029016">
    <property type="entry name" value="GAF-like_dom_sf"/>
</dbReference>
<evidence type="ECO:0000256" key="2">
    <source>
        <dbReference type="ARBA" id="ARBA00023125"/>
    </source>
</evidence>
<dbReference type="FunFam" id="1.10.10.10:FF:000056">
    <property type="entry name" value="IclR family transcriptional regulator"/>
    <property type="match status" value="1"/>
</dbReference>
<dbReference type="RefSeq" id="WP_198319963.1">
    <property type="nucleotide sequence ID" value="NZ_CP022541.1"/>
</dbReference>
<dbReference type="SUPFAM" id="SSF46785">
    <property type="entry name" value="Winged helix' DNA-binding domain"/>
    <property type="match status" value="1"/>
</dbReference>
<dbReference type="GO" id="GO:0003700">
    <property type="term" value="F:DNA-binding transcription factor activity"/>
    <property type="evidence" value="ECO:0007669"/>
    <property type="project" value="TreeGrafter"/>
</dbReference>
<dbReference type="InterPro" id="IPR036390">
    <property type="entry name" value="WH_DNA-bd_sf"/>
</dbReference>
<dbReference type="KEGG" id="aht:ANTHELSMS3_04967"/>
<dbReference type="PANTHER" id="PTHR30136:SF24">
    <property type="entry name" value="HTH-TYPE TRANSCRIPTIONAL REPRESSOR ALLR"/>
    <property type="match status" value="1"/>
</dbReference>
<dbReference type="InterPro" id="IPR005471">
    <property type="entry name" value="Tscrpt_reg_IclR_N"/>
</dbReference>
<proteinExistence type="predicted"/>
<dbReference type="Pfam" id="PF09339">
    <property type="entry name" value="HTH_IclR"/>
    <property type="match status" value="1"/>
</dbReference>
<dbReference type="SUPFAM" id="SSF55781">
    <property type="entry name" value="GAF domain-like"/>
    <property type="match status" value="1"/>
</dbReference>
<dbReference type="InterPro" id="IPR014757">
    <property type="entry name" value="Tscrpt_reg_IclR_C"/>
</dbReference>
<evidence type="ECO:0000259" key="6">
    <source>
        <dbReference type="PROSITE" id="PS51078"/>
    </source>
</evidence>
<dbReference type="InterPro" id="IPR050707">
    <property type="entry name" value="HTH_MetabolicPath_Reg"/>
</dbReference>
<evidence type="ECO:0000313" key="8">
    <source>
        <dbReference type="Proteomes" id="UP000203589"/>
    </source>
</evidence>
<keyword evidence="3" id="KW-0804">Transcription</keyword>
<geneLocation type="plasmid" evidence="8">
    <name>psms3-1</name>
</geneLocation>
<evidence type="ECO:0000313" key="7">
    <source>
        <dbReference type="EMBL" id="ASP23355.1"/>
    </source>
</evidence>
<reference evidence="7 8" key="1">
    <citation type="submission" date="2017-07" db="EMBL/GenBank/DDBJ databases">
        <title>Genome Sequence of Antarctobacter heliothermus Strain SMS3 Isolated from a culture of the Diatom Skeletonema marinoi.</title>
        <authorList>
            <person name="Topel M."/>
            <person name="Pinder M.I.M."/>
            <person name="Johansson O.N."/>
            <person name="Kourtchenko O."/>
            <person name="Godhe A."/>
            <person name="Clarke A.K."/>
        </authorList>
    </citation>
    <scope>NUCLEOTIDE SEQUENCE [LARGE SCALE GENOMIC DNA]</scope>
    <source>
        <strain evidence="7 8">SMS3</strain>
        <plasmid evidence="8">Plasmid psms3-1</plasmid>
    </source>
</reference>
<sequence>MPKSSVVRGETASAKQEADAGRERGGGIQSIERAFSILTQIGQHDDGINLADLSKAVGLHTSTAFHLVRTMVELGVVRQAKGTKRYHLGRMIFSLAASSSSEVDLIATATPYLEALAQDSGEGSHFAMLSGDDVVIVARGAGTGAFQLVERAGGARPAHCTGIGKVLLAGMDDTRFESWLRSAKLTALTEKSITDPSQMRLEVEQVRQAGVGYDDAEYNEEVRCVACPVYDFSGQVVGAVGVSGPIWRMNLQRMEHITQSVRQTAAQLSEDLGHSPG</sequence>
<keyword evidence="7" id="KW-0614">Plasmid</keyword>
<evidence type="ECO:0000259" key="5">
    <source>
        <dbReference type="PROSITE" id="PS51077"/>
    </source>
</evidence>
<evidence type="ECO:0000256" key="3">
    <source>
        <dbReference type="ARBA" id="ARBA00023163"/>
    </source>
</evidence>
<dbReference type="PROSITE" id="PS51077">
    <property type="entry name" value="HTH_ICLR"/>
    <property type="match status" value="1"/>
</dbReference>
<dbReference type="SMART" id="SM00346">
    <property type="entry name" value="HTH_ICLR"/>
    <property type="match status" value="1"/>
</dbReference>
<dbReference type="AlphaFoldDB" id="A0A222EAY1"/>
<name>A0A222EAY1_9RHOB</name>
<keyword evidence="1" id="KW-0805">Transcription regulation</keyword>
<organism evidence="7 8">
    <name type="scientific">Antarctobacter heliothermus</name>
    <dbReference type="NCBI Taxonomy" id="74033"/>
    <lineage>
        <taxon>Bacteria</taxon>
        <taxon>Pseudomonadati</taxon>
        <taxon>Pseudomonadota</taxon>
        <taxon>Alphaproteobacteria</taxon>
        <taxon>Rhodobacterales</taxon>
        <taxon>Roseobacteraceae</taxon>
        <taxon>Antarctobacter</taxon>
    </lineage>
</organism>
<evidence type="ECO:0000256" key="4">
    <source>
        <dbReference type="SAM" id="MobiDB-lite"/>
    </source>
</evidence>
<dbReference type="PROSITE" id="PS51078">
    <property type="entry name" value="ICLR_ED"/>
    <property type="match status" value="1"/>
</dbReference>
<dbReference type="EMBL" id="CP022541">
    <property type="protein sequence ID" value="ASP23355.1"/>
    <property type="molecule type" value="Genomic_DNA"/>
</dbReference>
<dbReference type="InterPro" id="IPR036388">
    <property type="entry name" value="WH-like_DNA-bd_sf"/>
</dbReference>
<feature type="region of interest" description="Disordered" evidence="4">
    <location>
        <begin position="1"/>
        <end position="25"/>
    </location>
</feature>
<dbReference type="GO" id="GO:0003677">
    <property type="term" value="F:DNA binding"/>
    <property type="evidence" value="ECO:0007669"/>
    <property type="project" value="UniProtKB-KW"/>
</dbReference>
<dbReference type="Proteomes" id="UP000203589">
    <property type="component" value="Plasmid pSMS3-1"/>
</dbReference>
<feature type="domain" description="IclR-ED" evidence="6">
    <location>
        <begin position="91"/>
        <end position="274"/>
    </location>
</feature>
<dbReference type="GO" id="GO:0045892">
    <property type="term" value="P:negative regulation of DNA-templated transcription"/>
    <property type="evidence" value="ECO:0007669"/>
    <property type="project" value="TreeGrafter"/>
</dbReference>
<keyword evidence="8" id="KW-1185">Reference proteome</keyword>